<comment type="cofactor">
    <cofactor evidence="1">
        <name>Mg(2+)</name>
        <dbReference type="ChEBI" id="CHEBI:18420"/>
    </cofactor>
</comment>
<dbReference type="SUPFAM" id="SSF51604">
    <property type="entry name" value="Enolase C-terminal domain-like"/>
    <property type="match status" value="1"/>
</dbReference>
<evidence type="ECO:0000256" key="2">
    <source>
        <dbReference type="ARBA" id="ARBA00022723"/>
    </source>
</evidence>
<dbReference type="InterPro" id="IPR029065">
    <property type="entry name" value="Enolase_C-like"/>
</dbReference>
<dbReference type="SFLD" id="SFLDS00001">
    <property type="entry name" value="Enolase"/>
    <property type="match status" value="1"/>
</dbReference>
<dbReference type="Gene3D" id="3.30.390.10">
    <property type="entry name" value="Enolase-like, N-terminal domain"/>
    <property type="match status" value="1"/>
</dbReference>
<protein>
    <submittedName>
        <fullName evidence="5">Enolase C-terminal domain-like protein</fullName>
    </submittedName>
</protein>
<evidence type="ECO:0000313" key="6">
    <source>
        <dbReference type="Proteomes" id="UP001596147"/>
    </source>
</evidence>
<evidence type="ECO:0000256" key="1">
    <source>
        <dbReference type="ARBA" id="ARBA00001946"/>
    </source>
</evidence>
<feature type="domain" description="Mandelate racemase/muconate lactonizing enzyme C-terminal" evidence="4">
    <location>
        <begin position="141"/>
        <end position="242"/>
    </location>
</feature>
<keyword evidence="3" id="KW-0460">Magnesium</keyword>
<dbReference type="RefSeq" id="WP_382350313.1">
    <property type="nucleotide sequence ID" value="NZ_JBHSMC010000011.1"/>
</dbReference>
<name>A0ABW0LK36_9BACI</name>
<evidence type="ECO:0000313" key="5">
    <source>
        <dbReference type="EMBL" id="MFC5464851.1"/>
    </source>
</evidence>
<dbReference type="InterPro" id="IPR029017">
    <property type="entry name" value="Enolase-like_N"/>
</dbReference>
<accession>A0ABW0LK36</accession>
<dbReference type="Proteomes" id="UP001596147">
    <property type="component" value="Unassembled WGS sequence"/>
</dbReference>
<proteinExistence type="predicted"/>
<dbReference type="InterPro" id="IPR046945">
    <property type="entry name" value="RHMD-like"/>
</dbReference>
<keyword evidence="6" id="KW-1185">Reference proteome</keyword>
<keyword evidence="2" id="KW-0479">Metal-binding</keyword>
<dbReference type="Pfam" id="PF13378">
    <property type="entry name" value="MR_MLE_C"/>
    <property type="match status" value="1"/>
</dbReference>
<dbReference type="SMART" id="SM00922">
    <property type="entry name" value="MR_MLE"/>
    <property type="match status" value="1"/>
</dbReference>
<reference evidence="6" key="1">
    <citation type="journal article" date="2019" name="Int. J. Syst. Evol. Microbiol.">
        <title>The Global Catalogue of Microorganisms (GCM) 10K type strain sequencing project: providing services to taxonomists for standard genome sequencing and annotation.</title>
        <authorList>
            <consortium name="The Broad Institute Genomics Platform"/>
            <consortium name="The Broad Institute Genome Sequencing Center for Infectious Disease"/>
            <person name="Wu L."/>
            <person name="Ma J."/>
        </authorList>
    </citation>
    <scope>NUCLEOTIDE SEQUENCE [LARGE SCALE GENOMIC DNA]</scope>
    <source>
        <strain evidence="6">CGMCC 1.12237</strain>
    </source>
</reference>
<organism evidence="5 6">
    <name type="scientific">Lederbergia graminis</name>
    <dbReference type="NCBI Taxonomy" id="735518"/>
    <lineage>
        <taxon>Bacteria</taxon>
        <taxon>Bacillati</taxon>
        <taxon>Bacillota</taxon>
        <taxon>Bacilli</taxon>
        <taxon>Bacillales</taxon>
        <taxon>Bacillaceae</taxon>
        <taxon>Lederbergia</taxon>
    </lineage>
</organism>
<dbReference type="InterPro" id="IPR013342">
    <property type="entry name" value="Mandelate_racemase_C"/>
</dbReference>
<dbReference type="PANTHER" id="PTHR13794">
    <property type="entry name" value="ENOLASE SUPERFAMILY, MANDELATE RACEMASE"/>
    <property type="match status" value="1"/>
</dbReference>
<gene>
    <name evidence="5" type="ORF">ACFPM4_08795</name>
</gene>
<dbReference type="InterPro" id="IPR036849">
    <property type="entry name" value="Enolase-like_C_sf"/>
</dbReference>
<comment type="caution">
    <text evidence="5">The sequence shown here is derived from an EMBL/GenBank/DDBJ whole genome shotgun (WGS) entry which is preliminary data.</text>
</comment>
<dbReference type="Gene3D" id="3.20.20.120">
    <property type="entry name" value="Enolase-like C-terminal domain"/>
    <property type="match status" value="1"/>
</dbReference>
<dbReference type="EMBL" id="JBHSMC010000011">
    <property type="protein sequence ID" value="MFC5464851.1"/>
    <property type="molecule type" value="Genomic_DNA"/>
</dbReference>
<dbReference type="PANTHER" id="PTHR13794:SF58">
    <property type="entry name" value="MITOCHONDRIAL ENOLASE SUPERFAMILY MEMBER 1"/>
    <property type="match status" value="1"/>
</dbReference>
<evidence type="ECO:0000259" key="4">
    <source>
        <dbReference type="SMART" id="SM00922"/>
    </source>
</evidence>
<evidence type="ECO:0000256" key="3">
    <source>
        <dbReference type="ARBA" id="ARBA00022842"/>
    </source>
</evidence>
<sequence length="383" mass="42780">MNLLDAASWKVEKLEWCRLPGVRKRSAGCNARLGVHGKNAPLDLVRITIGGEQGFGWSRITEARAKAIIGKRVDELFSSNGEVLPAYYDIEFPLLDWSGKVQEKPVYQLLSGEAKDNLVVPCYDTSLYFDDLHVDDDAEAVSIIQSEALAGWAAGHRAFKIKVGRGAMHMPLQAGTDRDIAIIQGVRKVVGSEAKIMIDANNGYNLNLTKEVLLATKDANITWIEEPFHEDPELFKNLKEWMKTEGLDVMITDGEGDASNHIVGWAKQGYLDAIQYDILHYGFHRWLHLGKELDAANVHSAPHSYGCVYGNYVLGHLAPVIKKFLMIEWDDISINGLDRSDYIITKGNVHVPNKPGFGLELDEIYFTAMVKKQGWSVQEGKKE</sequence>